<reference evidence="2 3" key="1">
    <citation type="submission" date="2021-06" db="EMBL/GenBank/DDBJ databases">
        <title>Genome sequence of Babesia caballi.</title>
        <authorList>
            <person name="Yamagishi J."/>
            <person name="Kidaka T."/>
            <person name="Ochi A."/>
        </authorList>
    </citation>
    <scope>NUCLEOTIDE SEQUENCE [LARGE SCALE GENOMIC DNA]</scope>
    <source>
        <strain evidence="2">USDA-D6B2</strain>
    </source>
</reference>
<proteinExistence type="predicted"/>
<gene>
    <name evidence="2" type="ORF">BcabD6B2_48570</name>
</gene>
<organism evidence="2 3">
    <name type="scientific">Babesia caballi</name>
    <dbReference type="NCBI Taxonomy" id="5871"/>
    <lineage>
        <taxon>Eukaryota</taxon>
        <taxon>Sar</taxon>
        <taxon>Alveolata</taxon>
        <taxon>Apicomplexa</taxon>
        <taxon>Aconoidasida</taxon>
        <taxon>Piroplasmida</taxon>
        <taxon>Babesiidae</taxon>
        <taxon>Babesia</taxon>
    </lineage>
</organism>
<accession>A0AAV4LYW2</accession>
<dbReference type="RefSeq" id="XP_067717491.1">
    <property type="nucleotide sequence ID" value="XM_067861390.1"/>
</dbReference>
<keyword evidence="3" id="KW-1185">Reference proteome</keyword>
<evidence type="ECO:0000313" key="2">
    <source>
        <dbReference type="EMBL" id="GIX65422.1"/>
    </source>
</evidence>
<feature type="region of interest" description="Disordered" evidence="1">
    <location>
        <begin position="235"/>
        <end position="256"/>
    </location>
</feature>
<comment type="caution">
    <text evidence="2">The sequence shown here is derived from an EMBL/GenBank/DDBJ whole genome shotgun (WGS) entry which is preliminary data.</text>
</comment>
<protein>
    <submittedName>
        <fullName evidence="2">GNAT family N-acetyltransferase</fullName>
    </submittedName>
</protein>
<dbReference type="AlphaFoldDB" id="A0AAV4LYW2"/>
<dbReference type="Proteomes" id="UP001497744">
    <property type="component" value="Unassembled WGS sequence"/>
</dbReference>
<name>A0AAV4LYW2_BABCB</name>
<dbReference type="EMBL" id="BPLF01000004">
    <property type="protein sequence ID" value="GIX65422.1"/>
    <property type="molecule type" value="Genomic_DNA"/>
</dbReference>
<evidence type="ECO:0000256" key="1">
    <source>
        <dbReference type="SAM" id="MobiDB-lite"/>
    </source>
</evidence>
<feature type="compositionally biased region" description="Basic and acidic residues" evidence="1">
    <location>
        <begin position="247"/>
        <end position="256"/>
    </location>
</feature>
<dbReference type="GeneID" id="94196903"/>
<evidence type="ECO:0000313" key="3">
    <source>
        <dbReference type="Proteomes" id="UP001497744"/>
    </source>
</evidence>
<sequence length="256" mass="27423">MTGEQRSSSRLREVASEVLQKNPDSIGLVGPRGHDLSESKLGGESAVVFGGGVGLLQSFVAIPENDVVDVVIPEVLKGRSVKFTDTQELLVYHTHTRQEVADGEDLVLGHENRQVLRALRADDLAEFFDKIGLNVLISDEVAIFVVNDGTVKVDTGVSIVAGLLVKTVGEHVACRGGAPASGEEKTVSSLNCLAESIGVPLHMTLLAGSEGVVDVNSEVLRGTLTSGVFHNRLTGRHKTESEEEEREEVRSHHFEG</sequence>